<reference evidence="7 8" key="1">
    <citation type="submission" date="2018-07" db="EMBL/GenBank/DDBJ databases">
        <title>Genomic Encyclopedia of Type Strains, Phase III (KMG-III): the genomes of soil and plant-associated and newly described type strains.</title>
        <authorList>
            <person name="Whitman W."/>
        </authorList>
    </citation>
    <scope>NUCLEOTIDE SEQUENCE [LARGE SCALE GENOMIC DNA]</scope>
    <source>
        <strain evidence="7 8">CECT 7506</strain>
    </source>
</reference>
<gene>
    <name evidence="7" type="ORF">DFP97_10914</name>
</gene>
<evidence type="ECO:0000313" key="8">
    <source>
        <dbReference type="Proteomes" id="UP000252415"/>
    </source>
</evidence>
<feature type="active site" evidence="4">
    <location>
        <position position="181"/>
    </location>
</feature>
<dbReference type="Gene3D" id="2.160.20.10">
    <property type="entry name" value="Single-stranded right-handed beta-helix, Pectin lyase-like"/>
    <property type="match status" value="1"/>
</dbReference>
<evidence type="ECO:0000256" key="4">
    <source>
        <dbReference type="PROSITE-ProRule" id="PRU10040"/>
    </source>
</evidence>
<dbReference type="UniPathway" id="UPA00545">
    <property type="reaction ID" value="UER00823"/>
</dbReference>
<accession>A0A368VWR2</accession>
<dbReference type="InterPro" id="IPR018040">
    <property type="entry name" value="Pectinesterase_Tyr_AS"/>
</dbReference>
<protein>
    <recommendedName>
        <fullName evidence="5">Pectinesterase</fullName>
        <ecNumber evidence="5">3.1.1.11</ecNumber>
    </recommendedName>
</protein>
<dbReference type="InterPro" id="IPR012334">
    <property type="entry name" value="Pectin_lyas_fold"/>
</dbReference>
<evidence type="ECO:0000313" key="7">
    <source>
        <dbReference type="EMBL" id="RCW46372.1"/>
    </source>
</evidence>
<evidence type="ECO:0000259" key="6">
    <source>
        <dbReference type="Pfam" id="PF01095"/>
    </source>
</evidence>
<comment type="caution">
    <text evidence="7">The sequence shown here is derived from an EMBL/GenBank/DDBJ whole genome shotgun (WGS) entry which is preliminary data.</text>
</comment>
<dbReference type="GO" id="GO:0042545">
    <property type="term" value="P:cell wall modification"/>
    <property type="evidence" value="ECO:0007669"/>
    <property type="project" value="UniProtKB-UniRule"/>
</dbReference>
<dbReference type="InterPro" id="IPR033131">
    <property type="entry name" value="Pectinesterase_Asp_AS"/>
</dbReference>
<comment type="similarity">
    <text evidence="1">Belongs to the pectinesterase family.</text>
</comment>
<evidence type="ECO:0000256" key="5">
    <source>
        <dbReference type="RuleBase" id="RU000589"/>
    </source>
</evidence>
<dbReference type="PROSITE" id="PS00800">
    <property type="entry name" value="PECTINESTERASE_1"/>
    <property type="match status" value="1"/>
</dbReference>
<dbReference type="PROSITE" id="PS00503">
    <property type="entry name" value="PECTINESTERASE_2"/>
    <property type="match status" value="1"/>
</dbReference>
<dbReference type="SUPFAM" id="SSF51126">
    <property type="entry name" value="Pectin lyase-like"/>
    <property type="match status" value="1"/>
</dbReference>
<evidence type="ECO:0000256" key="2">
    <source>
        <dbReference type="ARBA" id="ARBA00022801"/>
    </source>
</evidence>
<dbReference type="PANTHER" id="PTHR31321">
    <property type="entry name" value="ACYL-COA THIOESTER HYDROLASE YBHC-RELATED"/>
    <property type="match status" value="1"/>
</dbReference>
<evidence type="ECO:0000256" key="3">
    <source>
        <dbReference type="ARBA" id="ARBA00023085"/>
    </source>
</evidence>
<dbReference type="GO" id="GO:0009279">
    <property type="term" value="C:cell outer membrane"/>
    <property type="evidence" value="ECO:0007669"/>
    <property type="project" value="TreeGrafter"/>
</dbReference>
<sequence length="330" mass="36275">MIIQVSADGNGDFTKVQDAIDHVPDNNASPVTIRIKPGVYKEKLHVAKPFITLLGEGKNAQEVMLTFDDCANKTMPDGEPYGTFRSYSIFIGADHFSAELITFENSAGPGRLVGQALAAYVDGDRAIFRRCRFLGYQDTLFTGPLPPEPMKPGSFTGPRGGQSPRNTRQYYEDCYIEGDVDFIFGSATALFLRCELFSKNRLSADQGGINGWYTAASTPENIPYGYVFLDCKLTSDAPPRTVLLGRPWRNYAKTAFICCWMGEQIHQDGWDNWNKPEAEATASYCEYGSTGPGAGTGGRVSWSKRLGDREAAMYAPAIVLAGDDGWNPFE</sequence>
<dbReference type="RefSeq" id="WP_220271163.1">
    <property type="nucleotide sequence ID" value="NZ_QPJD01000009.1"/>
</dbReference>
<organism evidence="7 8">
    <name type="scientific">Paenibacillus prosopidis</name>
    <dbReference type="NCBI Taxonomy" id="630520"/>
    <lineage>
        <taxon>Bacteria</taxon>
        <taxon>Bacillati</taxon>
        <taxon>Bacillota</taxon>
        <taxon>Bacilli</taxon>
        <taxon>Bacillales</taxon>
        <taxon>Paenibacillaceae</taxon>
        <taxon>Paenibacillus</taxon>
    </lineage>
</organism>
<keyword evidence="2 5" id="KW-0378">Hydrolase</keyword>
<dbReference type="InterPro" id="IPR000070">
    <property type="entry name" value="Pectinesterase_cat"/>
</dbReference>
<dbReference type="GO" id="GO:0030599">
    <property type="term" value="F:pectinesterase activity"/>
    <property type="evidence" value="ECO:0007669"/>
    <property type="project" value="UniProtKB-UniRule"/>
</dbReference>
<name>A0A368VWR2_9BACL</name>
<dbReference type="PANTHER" id="PTHR31321:SF57">
    <property type="entry name" value="PECTINESTERASE 53-RELATED"/>
    <property type="match status" value="1"/>
</dbReference>
<keyword evidence="8" id="KW-1185">Reference proteome</keyword>
<dbReference type="AlphaFoldDB" id="A0A368VWR2"/>
<proteinExistence type="inferred from homology"/>
<dbReference type="EMBL" id="QPJD01000009">
    <property type="protein sequence ID" value="RCW46372.1"/>
    <property type="molecule type" value="Genomic_DNA"/>
</dbReference>
<feature type="domain" description="Pectinesterase catalytic" evidence="6">
    <location>
        <begin position="3"/>
        <end position="142"/>
    </location>
</feature>
<dbReference type="Proteomes" id="UP000252415">
    <property type="component" value="Unassembled WGS sequence"/>
</dbReference>
<comment type="catalytic activity">
    <reaction evidence="5">
        <text>[(1-&gt;4)-alpha-D-galacturonosyl methyl ester](n) + n H2O = [(1-&gt;4)-alpha-D-galacturonosyl](n) + n methanol + n H(+)</text>
        <dbReference type="Rhea" id="RHEA:22380"/>
        <dbReference type="Rhea" id="RHEA-COMP:14570"/>
        <dbReference type="Rhea" id="RHEA-COMP:14573"/>
        <dbReference type="ChEBI" id="CHEBI:15377"/>
        <dbReference type="ChEBI" id="CHEBI:15378"/>
        <dbReference type="ChEBI" id="CHEBI:17790"/>
        <dbReference type="ChEBI" id="CHEBI:140522"/>
        <dbReference type="ChEBI" id="CHEBI:140523"/>
        <dbReference type="EC" id="3.1.1.11"/>
    </reaction>
</comment>
<keyword evidence="3 5" id="KW-0063">Aspartyl esterase</keyword>
<dbReference type="EC" id="3.1.1.11" evidence="5"/>
<feature type="domain" description="Pectinesterase catalytic" evidence="6">
    <location>
        <begin position="166"/>
        <end position="321"/>
    </location>
</feature>
<comment type="pathway">
    <text evidence="5">Glycan metabolism; pectin degradation; 2-dehydro-3-deoxy-D-gluconate from pectin: step 1/5.</text>
</comment>
<dbReference type="Pfam" id="PF01095">
    <property type="entry name" value="Pectinesterase"/>
    <property type="match status" value="2"/>
</dbReference>
<dbReference type="GO" id="GO:0045490">
    <property type="term" value="P:pectin catabolic process"/>
    <property type="evidence" value="ECO:0007669"/>
    <property type="project" value="UniProtKB-UniRule"/>
</dbReference>
<dbReference type="InterPro" id="IPR011050">
    <property type="entry name" value="Pectin_lyase_fold/virulence"/>
</dbReference>
<evidence type="ECO:0000256" key="1">
    <source>
        <dbReference type="ARBA" id="ARBA00008891"/>
    </source>
</evidence>